<dbReference type="PANTHER" id="PTHR37539">
    <property type="entry name" value="SECRETED PROTEIN-RELATED"/>
    <property type="match status" value="1"/>
</dbReference>
<organism evidence="2 3">
    <name type="scientific">Cecembia lonarensis (strain CCUG 58316 / KCTC 22772 / LW9)</name>
    <dbReference type="NCBI Taxonomy" id="1225176"/>
    <lineage>
        <taxon>Bacteria</taxon>
        <taxon>Pseudomonadati</taxon>
        <taxon>Bacteroidota</taxon>
        <taxon>Cytophagia</taxon>
        <taxon>Cytophagales</taxon>
        <taxon>Cyclobacteriaceae</taxon>
        <taxon>Cecembia</taxon>
    </lineage>
</organism>
<dbReference type="OrthoDB" id="6072815at2"/>
<gene>
    <name evidence="2" type="primary">lcp</name>
    <name evidence="2" type="ORF">B879_04035</name>
</gene>
<keyword evidence="3" id="KW-1185">Reference proteome</keyword>
<proteinExistence type="predicted"/>
<dbReference type="InterPro" id="IPR037473">
    <property type="entry name" value="Lcp-like"/>
</dbReference>
<dbReference type="RefSeq" id="WP_009187055.1">
    <property type="nucleotide sequence ID" value="NZ_AMGM01000139.1"/>
</dbReference>
<accession>K1L5N7</accession>
<reference evidence="2 3" key="1">
    <citation type="journal article" date="2012" name="J. Bacteriol.">
        <title>Draft Genome Sequence of Cecembia lonarensis Strain LW9T, Isolated from Lonar Lake, a Haloalkaline Lake in India.</title>
        <authorList>
            <person name="Shivaji S."/>
            <person name="Ara S."/>
            <person name="Singh A."/>
            <person name="Pinnaka A.K."/>
        </authorList>
    </citation>
    <scope>NUCLEOTIDE SEQUENCE [LARGE SCALE GENOMIC DNA]</scope>
    <source>
        <strain evidence="2 3">LW9</strain>
    </source>
</reference>
<name>K1L5N7_CECL9</name>
<dbReference type="PANTHER" id="PTHR37539:SF1">
    <property type="entry name" value="ER-BOUND OXYGENASE MPAB_MPAB'_RUBBER OXYGENASE CATALYTIC DOMAIN-CONTAINING PROTEIN"/>
    <property type="match status" value="1"/>
</dbReference>
<comment type="caution">
    <text evidence="2">The sequence shown here is derived from an EMBL/GenBank/DDBJ whole genome shotgun (WGS) entry which is preliminary data.</text>
</comment>
<protein>
    <submittedName>
        <fullName evidence="2">Latex clearing protein</fullName>
    </submittedName>
</protein>
<dbReference type="InterPro" id="IPR018713">
    <property type="entry name" value="MPAB/Lcp_cat_dom"/>
</dbReference>
<dbReference type="Pfam" id="PF09995">
    <property type="entry name" value="MPAB_Lcp_cat"/>
    <property type="match status" value="1"/>
</dbReference>
<feature type="domain" description="ER-bound oxygenase mpaB/mpaB'/Rubber oxygenase catalytic" evidence="1">
    <location>
        <begin position="118"/>
        <end position="304"/>
    </location>
</feature>
<dbReference type="EMBL" id="AMGM01000139">
    <property type="protein sequence ID" value="EKB47357.1"/>
    <property type="molecule type" value="Genomic_DNA"/>
</dbReference>
<dbReference type="GO" id="GO:0016491">
    <property type="term" value="F:oxidoreductase activity"/>
    <property type="evidence" value="ECO:0007669"/>
    <property type="project" value="InterPro"/>
</dbReference>
<evidence type="ECO:0000259" key="1">
    <source>
        <dbReference type="Pfam" id="PF09995"/>
    </source>
</evidence>
<dbReference type="AlphaFoldDB" id="K1L5N7"/>
<dbReference type="Proteomes" id="UP000004478">
    <property type="component" value="Unassembled WGS sequence"/>
</dbReference>
<evidence type="ECO:0000313" key="2">
    <source>
        <dbReference type="EMBL" id="EKB47357.1"/>
    </source>
</evidence>
<dbReference type="PATRIC" id="fig|1225176.3.peg.4304"/>
<sequence>MKKLKLYRESFLDALRGQGDPLGDATAQFLYDYPEWIEKINAWERLPESGTINALPDELKAYFSAFKDRPSWIHPKQIRTAQVFFEQEGNLYLSLLGFYSLPYCYAFADGAQVLVRSKRITEQIGMRLSETALFLLDSFRPGTFLGGEEALFTISKVRLIHAFSRLFIQKYAKDWQPEWGQPINQEDMIGTNLAFSLLVMRGMEKLGRYPGKETAEAVMHYWKVIGYFLGIDTDYWPENAKEAFELEKVIRKRHLKTSEAGLILIQALLAYYKAAVTEPALANSAESLVAYFVGEEAAEVLQLKKGPDLPKGIYGLLLDLSFFRQYGLGSSYEKTRRVFFEQTKLQFGAMPQLLLPARKRT</sequence>
<evidence type="ECO:0000313" key="3">
    <source>
        <dbReference type="Proteomes" id="UP000004478"/>
    </source>
</evidence>